<dbReference type="GO" id="GO:0003824">
    <property type="term" value="F:catalytic activity"/>
    <property type="evidence" value="ECO:0007669"/>
    <property type="project" value="UniProtKB-ARBA"/>
</dbReference>
<feature type="compositionally biased region" description="Polar residues" evidence="2">
    <location>
        <begin position="1674"/>
        <end position="1695"/>
    </location>
</feature>
<dbReference type="Gene3D" id="2.160.20.10">
    <property type="entry name" value="Single-stranded right-handed beta-helix, Pectin lyase-like"/>
    <property type="match status" value="1"/>
</dbReference>
<feature type="compositionally biased region" description="Polar residues" evidence="2">
    <location>
        <begin position="833"/>
        <end position="845"/>
    </location>
</feature>
<evidence type="ECO:0000256" key="2">
    <source>
        <dbReference type="SAM" id="MobiDB-lite"/>
    </source>
</evidence>
<feature type="region of interest" description="Disordered" evidence="2">
    <location>
        <begin position="1640"/>
        <end position="1716"/>
    </location>
</feature>
<feature type="compositionally biased region" description="Polar residues" evidence="2">
    <location>
        <begin position="854"/>
        <end position="865"/>
    </location>
</feature>
<dbReference type="InterPro" id="IPR012334">
    <property type="entry name" value="Pectin_lyas_fold"/>
</dbReference>
<dbReference type="STRING" id="888060.HMPREF9081_1222"/>
<dbReference type="EMBL" id="AFHQ01000032">
    <property type="protein sequence ID" value="EGK60037.1"/>
    <property type="molecule type" value="Genomic_DNA"/>
</dbReference>
<dbReference type="SUPFAM" id="SSF51126">
    <property type="entry name" value="Pectin lyase-like"/>
    <property type="match status" value="1"/>
</dbReference>
<proteinExistence type="predicted"/>
<dbReference type="InterPro" id="IPR025157">
    <property type="entry name" value="Hemagglutinin_rpt"/>
</dbReference>
<keyword evidence="4" id="KW-1185">Reference proteome</keyword>
<feature type="coiled-coil region" evidence="1">
    <location>
        <begin position="428"/>
        <end position="455"/>
    </location>
</feature>
<accession>F5RLR7</accession>
<gene>
    <name evidence="3" type="ORF">HMPREF9081_1222</name>
</gene>
<sequence length="2260" mass="240940">MEDGNIRITGNGLDTKGMDTAELYARAIEINAGLWAEHAKIVTGANTIGYTDGEISPIPADSNTPSYALDLSAIGGMYANRIVLIGTEKGLGVNLAGQITGTQAVSLDVNGNLKTSGNLYTDETASIRAEHAENSGTVYGSRGVTVSARALRNDGKIISGTNAVLRADRISGSGTFGSGISPAGTANADGSLTLDAKEIIQTNANILSGKDISLTADNIHTENTTIAGNGDIVVASKGHLGIEKSVLQSGKNLSVRAETMPLTGNLFSGKDMTLTLRGDLDNTSAADSFGNLHAGGNLTADVGGDVRNQKKIEANGTLRLTARGNLSQIKPGEINGQNLHLVTADLSNQGLLQADACADITAAHLKNNATGGIYADRLSIHAKSITNEKNAALEARLAAELTVLKEKAALLEDAHLADVTKFTTWSEVNAYKEKIQEAEAAYDAQQTIVDTIKAELDALPSGTIAAREHLSLTADTIRNTGNAFLYAGKDMELSAAEGLLNRGARMEAQGNITITAPVTKNENAAFSTKRIITETRNNPVKLRIDDKGHIERGKAFPAVEFSKIDNGYGAYHSYAARMEILEPAEYRPLEQISAEEEAAGQQRIPEDLIGTLMPTYAYDDPIFERFDITSMPTDRPAADDPARAAWDAEYRTILAQLNDKITIYNAQAEEHNKKVGTAAGQKINRFSVIRSDSLISKEHVTSSLPGRILAGGNILLNSAVENDDSNIVAGGTLHARGAVRADAAKQQEFAVTFGTEQSSRTERRSRLHKGKIRKYGGIGFMTPEIAKSNPSPIGIQTYAGGSAVPVDRTDITNTQRAQIQNALSPFGLAPSRETVSNAQPQNLPNAPSRENIDRTQQPLSPVRETQNTEDRQSEPLFVSSLYRVSPEPTAHYLIETDPAFTNKRNFLSSDYMYRQMKWDPDKIPKRIGDGFYEQQLLVDQILKQTGKRHLEGYTDDETAFRALMDAGITYAKEMNITPDISLSKEQVASLTSDMIWLEERDVYVNGKKERAVYPVLYTKNTNGLRLTAGGSLISAKNIAIETKDALKNAGTLYGENVLAQAGDIENTGLIRAKNIGLKSDHDINIQGSVIGDKKVLLEAKDNVTAKSTTEKLAHQDVLNTTTGIAVKGDEGVLVVSAGKNAALAGATLAALGKSGSILLSPGENISLDTKKLQSDKDMTADAANYLRTKRGTELAAEIRTDGNISVTAGHNLNMRAAEVSSKNGTTSLSAGNDISLTAGREASEDHYGIRYKESGLLSSKTTTIRIDTESDTAHTTNITGQNVNIAAKRDAVFEAANIAADNDVNIAAGRNVSVTSAENYSHTENYEDVRKSGIFGSGGLGFTIGTQQTKTTRDSDALTQQGTNISALGGSVSISAGETAHISSGNILADKDATVTAKETHLDGKDSIYRESITQESRTTGLTVSLGHGLLDLGQSLYAPISRIGEVQDDRLKAAYAYQTGRMIHDAFKKNPLTGQTFSLDVSFGTSKSYSHMESTTHEYAGSRIASGGNTNVTAGERDLTVKGSTIEGKDMSLTAKGNVRLEAGENTSITTTENKFSSASIGASFTPQGLSNISVSANKGNGNSKESVTAYSPTLVSAANNLSLTSGKDMDIIGSRAQGDRITAKVGGNLNIETLQEKETYEEQNSSTGFGFSWGVKAKDKQTSTKSTGQTQNPPTTNAANSTPKPNGTQVTSPTRRKFFDPTIGGSRNKGTVDSHYRSARDQAGFFAGSGGFDIYARENTDLKGGIIASNAPSDKNHLSTGTFSFSDLKNEADYSAKSTGSAYHKYGNYDNMSEDEQNKVFNTIGLAPVLPMPVVGSADSTTKAAVAPAAIDIRENPTQDISALSRDTVNALNELGRIFDKQTMEERQELAAVFGEEAFRLLHNMKDDGSVGKIAAHAAVAGILSQITGAGFASGAAGAGLNEALINNLKGLDPGTAQLISAIIGAAAAKAIGGNAQAGASAAASGTKWNYFLMEHPDFHGVGALAQHILKREDGKELSSEEILQLIQGMNSIFSEEEPERANAQNRQSENVKNYPKAISYLTHLGITKNSAIQFFKEYNNLLRKQDWNIWEMPPTSINVTVDKNTGKTIDIQHQPSLRQYTAPIQAYPPAVFTGENLVLPNIPKQSKENDKGFDVLKSTATNILSDAANRLPEAIKNEGYYKGFLSGYIKAGGAVSGTLTLMDMKQDWNTYNGGKLVFALGTDILPLYFAVKGVEFGATMGSEAGLSVLTGAWGGIGGAILGDFVKHGLRYHILQEK</sequence>
<feature type="region of interest" description="Disordered" evidence="2">
    <location>
        <begin position="828"/>
        <end position="875"/>
    </location>
</feature>
<dbReference type="eggNOG" id="COG3210">
    <property type="taxonomic scope" value="Bacteria"/>
</dbReference>
<evidence type="ECO:0000313" key="3">
    <source>
        <dbReference type="EMBL" id="EGK60037.1"/>
    </source>
</evidence>
<organism evidence="3 4">
    <name type="scientific">Centipeda periodontii DSM 2778</name>
    <dbReference type="NCBI Taxonomy" id="888060"/>
    <lineage>
        <taxon>Bacteria</taxon>
        <taxon>Bacillati</taxon>
        <taxon>Bacillota</taxon>
        <taxon>Negativicutes</taxon>
        <taxon>Selenomonadales</taxon>
        <taxon>Selenomonadaceae</taxon>
        <taxon>Centipeda</taxon>
    </lineage>
</organism>
<keyword evidence="1" id="KW-0175">Coiled coil</keyword>
<evidence type="ECO:0000313" key="4">
    <source>
        <dbReference type="Proteomes" id="UP000004067"/>
    </source>
</evidence>
<dbReference type="RefSeq" id="WP_006306154.1">
    <property type="nucleotide sequence ID" value="NZ_GL892076.1"/>
</dbReference>
<comment type="caution">
    <text evidence="3">The sequence shown here is derived from an EMBL/GenBank/DDBJ whole genome shotgun (WGS) entry which is preliminary data.</text>
</comment>
<dbReference type="Pfam" id="PF13332">
    <property type="entry name" value="Fil_haemagg_2"/>
    <property type="match status" value="3"/>
</dbReference>
<name>F5RLR7_9FIRM</name>
<dbReference type="InterPro" id="IPR011050">
    <property type="entry name" value="Pectin_lyase_fold/virulence"/>
</dbReference>
<protein>
    <submittedName>
        <fullName evidence="3">Hemagluttinin repeat protein</fullName>
    </submittedName>
</protein>
<evidence type="ECO:0000256" key="1">
    <source>
        <dbReference type="SAM" id="Coils"/>
    </source>
</evidence>
<reference evidence="3 4" key="1">
    <citation type="submission" date="2011-04" db="EMBL/GenBank/DDBJ databases">
        <authorList>
            <person name="Muzny D."/>
            <person name="Qin X."/>
            <person name="Deng J."/>
            <person name="Jiang H."/>
            <person name="Liu Y."/>
            <person name="Qu J."/>
            <person name="Song X.-Z."/>
            <person name="Zhang L."/>
            <person name="Thornton R."/>
            <person name="Coyle M."/>
            <person name="Francisco L."/>
            <person name="Jackson L."/>
            <person name="Javaid M."/>
            <person name="Korchina V."/>
            <person name="Kovar C."/>
            <person name="Mata R."/>
            <person name="Mathew T."/>
            <person name="Ngo R."/>
            <person name="Nguyen L."/>
            <person name="Nguyen N."/>
            <person name="Okwuonu G."/>
            <person name="Ongeri F."/>
            <person name="Pham C."/>
            <person name="Simmons D."/>
            <person name="Wilczek-Boney K."/>
            <person name="Hale W."/>
            <person name="Jakkamsetti A."/>
            <person name="Pham P."/>
            <person name="Ruth R."/>
            <person name="San Lucas F."/>
            <person name="Warren J."/>
            <person name="Zhang J."/>
            <person name="Zhao Z."/>
            <person name="Zhou C."/>
            <person name="Zhu D."/>
            <person name="Lee S."/>
            <person name="Bess C."/>
            <person name="Blankenburg K."/>
            <person name="Forbes L."/>
            <person name="Fu Q."/>
            <person name="Gubbala S."/>
            <person name="Hirani K."/>
            <person name="Jayaseelan J.C."/>
            <person name="Lara F."/>
            <person name="Munidasa M."/>
            <person name="Palculict T."/>
            <person name="Patil S."/>
            <person name="Pu L.-L."/>
            <person name="Saada N."/>
            <person name="Tang L."/>
            <person name="Weissenberger G."/>
            <person name="Zhu Y."/>
            <person name="Hemphill L."/>
            <person name="Shang Y."/>
            <person name="Youmans B."/>
            <person name="Ayvaz T."/>
            <person name="Ross M."/>
            <person name="Santibanez J."/>
            <person name="Aqrawi P."/>
            <person name="Gross S."/>
            <person name="Joshi V."/>
            <person name="Fowler G."/>
            <person name="Nazareth L."/>
            <person name="Reid J."/>
            <person name="Worley K."/>
            <person name="Petrosino J."/>
            <person name="Highlander S."/>
            <person name="Gibbs R."/>
        </authorList>
    </citation>
    <scope>NUCLEOTIDE SEQUENCE [LARGE SCALE GENOMIC DNA]</scope>
    <source>
        <strain evidence="3 4">DSM 2778</strain>
    </source>
</reference>
<dbReference type="HOGENOM" id="CLU_000043_2_1_9"/>
<dbReference type="Proteomes" id="UP000004067">
    <property type="component" value="Unassembled WGS sequence"/>
</dbReference>